<dbReference type="RefSeq" id="WP_338886658.1">
    <property type="nucleotide sequence ID" value="NZ_CP147846.1"/>
</dbReference>
<keyword evidence="3" id="KW-1185">Reference proteome</keyword>
<keyword evidence="1" id="KW-0812">Transmembrane</keyword>
<proteinExistence type="predicted"/>
<keyword evidence="1" id="KW-1133">Transmembrane helix</keyword>
<protein>
    <recommendedName>
        <fullName evidence="4">DUF3592 domain-containing protein</fullName>
    </recommendedName>
</protein>
<feature type="transmembrane region" description="Helical" evidence="1">
    <location>
        <begin position="7"/>
        <end position="27"/>
    </location>
</feature>
<name>A0ABZ2PGZ3_9NOCA</name>
<evidence type="ECO:0000256" key="1">
    <source>
        <dbReference type="SAM" id="Phobius"/>
    </source>
</evidence>
<evidence type="ECO:0008006" key="4">
    <source>
        <dbReference type="Google" id="ProtNLM"/>
    </source>
</evidence>
<dbReference type="EMBL" id="CP147846">
    <property type="protein sequence ID" value="WXG67237.1"/>
    <property type="molecule type" value="Genomic_DNA"/>
</dbReference>
<accession>A0ABZ2PGZ3</accession>
<sequence>MNHQRTARAVAVVTAGYLVVLVVWIGWFRVAAPPGTLPYQLAALVAGFGTALGLAMMVANRRTAEQRRFERSGVEGWATVEEVRPVDDTHSELQMQFTIPGSASFAGRIVYSIPPAEKERFHAGAIVPILVDPSDHHRVLLLPREPLDEE</sequence>
<dbReference type="Proteomes" id="UP001432000">
    <property type="component" value="Chromosome"/>
</dbReference>
<keyword evidence="1" id="KW-0472">Membrane</keyword>
<organism evidence="2 3">
    <name type="scientific">Rhodococcus sovatensis</name>
    <dbReference type="NCBI Taxonomy" id="1805840"/>
    <lineage>
        <taxon>Bacteria</taxon>
        <taxon>Bacillati</taxon>
        <taxon>Actinomycetota</taxon>
        <taxon>Actinomycetes</taxon>
        <taxon>Mycobacteriales</taxon>
        <taxon>Nocardiaceae</taxon>
        <taxon>Rhodococcus</taxon>
    </lineage>
</organism>
<feature type="transmembrane region" description="Helical" evidence="1">
    <location>
        <begin position="39"/>
        <end position="59"/>
    </location>
</feature>
<evidence type="ECO:0000313" key="2">
    <source>
        <dbReference type="EMBL" id="WXG67237.1"/>
    </source>
</evidence>
<evidence type="ECO:0000313" key="3">
    <source>
        <dbReference type="Proteomes" id="UP001432000"/>
    </source>
</evidence>
<gene>
    <name evidence="2" type="ORF">WDS16_18530</name>
</gene>
<reference evidence="2 3" key="1">
    <citation type="submission" date="2024-03" db="EMBL/GenBank/DDBJ databases">
        <title>Natural products discovery in diverse microorganisms through a two-stage MS feature dereplication strategy.</title>
        <authorList>
            <person name="Zhang R."/>
        </authorList>
    </citation>
    <scope>NUCLEOTIDE SEQUENCE [LARGE SCALE GENOMIC DNA]</scope>
    <source>
        <strain evidence="2 3">18930</strain>
    </source>
</reference>